<dbReference type="CTD" id="20322575"/>
<gene>
    <name evidence="2" type="ORF">T265_08396</name>
</gene>
<sequence length="110" mass="12105">MRAIYNSEGSDQSIAMAVHISNCPGRTLASREAADRSQSRDDDVTGAENSTAYKHDCYTNSCSHTNVRKETCDKTTSELDTAVIIRAHNHEELIQTSIITLFSLAESALR</sequence>
<evidence type="ECO:0000256" key="1">
    <source>
        <dbReference type="SAM" id="MobiDB-lite"/>
    </source>
</evidence>
<dbReference type="EMBL" id="KL596834">
    <property type="protein sequence ID" value="KER23809.1"/>
    <property type="molecule type" value="Genomic_DNA"/>
</dbReference>
<reference evidence="2 3" key="1">
    <citation type="submission" date="2013-11" db="EMBL/GenBank/DDBJ databases">
        <title>Opisthorchis viverrini - life in the bile duct.</title>
        <authorList>
            <person name="Young N.D."/>
            <person name="Nagarajan N."/>
            <person name="Lin S.J."/>
            <person name="Korhonen P.K."/>
            <person name="Jex A.R."/>
            <person name="Hall R.S."/>
            <person name="Safavi-Hemami H."/>
            <person name="Kaewkong W."/>
            <person name="Bertrand D."/>
            <person name="Gao S."/>
            <person name="Seet Q."/>
            <person name="Wongkham S."/>
            <person name="Teh B.T."/>
            <person name="Wongkham C."/>
            <person name="Intapan P.M."/>
            <person name="Maleewong W."/>
            <person name="Yang X."/>
            <person name="Hu M."/>
            <person name="Wang Z."/>
            <person name="Hofmann A."/>
            <person name="Sternberg P.W."/>
            <person name="Tan P."/>
            <person name="Wang J."/>
            <person name="Gasser R.B."/>
        </authorList>
    </citation>
    <scope>NUCLEOTIDE SEQUENCE [LARGE SCALE GENOMIC DNA]</scope>
</reference>
<protein>
    <submittedName>
        <fullName evidence="2">Uncharacterized protein</fullName>
    </submittedName>
</protein>
<organism evidence="2 3">
    <name type="scientific">Opisthorchis viverrini</name>
    <name type="common">Southeast Asian liver fluke</name>
    <dbReference type="NCBI Taxonomy" id="6198"/>
    <lineage>
        <taxon>Eukaryota</taxon>
        <taxon>Metazoa</taxon>
        <taxon>Spiralia</taxon>
        <taxon>Lophotrochozoa</taxon>
        <taxon>Platyhelminthes</taxon>
        <taxon>Trematoda</taxon>
        <taxon>Digenea</taxon>
        <taxon>Opisthorchiida</taxon>
        <taxon>Opisthorchiata</taxon>
        <taxon>Opisthorchiidae</taxon>
        <taxon>Opisthorchis</taxon>
    </lineage>
</organism>
<evidence type="ECO:0000313" key="3">
    <source>
        <dbReference type="Proteomes" id="UP000054324"/>
    </source>
</evidence>
<feature type="compositionally biased region" description="Basic and acidic residues" evidence="1">
    <location>
        <begin position="32"/>
        <end position="43"/>
    </location>
</feature>
<dbReference type="AlphaFoldDB" id="A0A075A8J7"/>
<name>A0A075A8J7_OPIVI</name>
<proteinExistence type="predicted"/>
<dbReference type="KEGG" id="ovi:T265_08396"/>
<feature type="region of interest" description="Disordered" evidence="1">
    <location>
        <begin position="28"/>
        <end position="50"/>
    </location>
</feature>
<dbReference type="RefSeq" id="XP_009172454.1">
    <property type="nucleotide sequence ID" value="XM_009174190.1"/>
</dbReference>
<evidence type="ECO:0000313" key="2">
    <source>
        <dbReference type="EMBL" id="KER23809.1"/>
    </source>
</evidence>
<accession>A0A075A8J7</accession>
<keyword evidence="3" id="KW-1185">Reference proteome</keyword>
<dbReference type="GeneID" id="20322575"/>
<dbReference type="Proteomes" id="UP000054324">
    <property type="component" value="Unassembled WGS sequence"/>
</dbReference>